<keyword evidence="3" id="KW-0804">Transcription</keyword>
<proteinExistence type="predicted"/>
<sequence>MGIAGKNGAGAVRIADVARHADVGAGTVSRVLNGSPNVTAQTRERVMAAIQELGYVPNLVARGLAANRTGVVAAIIPVLGYAQHSEVIQGMLEGLKPYGITVMIGSSGYSEEGEERVVEAFLARRPDAIYVTGGRHSARTRELLKSSGIPVIEGSNLHDNPIDTVIGYSNFDAARKLTARLFASGRKHVAHVTFSTDPNDRIADRLEGYRAACRELGLPDDLFIETTNSFEGGAKALRTILDSWPEVDGIFFVTDVLAVGALHECQRRGIAVPEHFAICGFDDLPIAASVVPALTTARIGPVSMGRKIAEVILARIKGEADVDKRIDVGFQIIERESAVLGPKPP</sequence>
<gene>
    <name evidence="5" type="ORF">RB548_22430</name>
</gene>
<accession>A0ABZ2BIX5</accession>
<organism evidence="5 6">
    <name type="scientific">Sinorhizobium chiapasense</name>
    <dbReference type="NCBI Taxonomy" id="501572"/>
    <lineage>
        <taxon>Bacteria</taxon>
        <taxon>Pseudomonadati</taxon>
        <taxon>Pseudomonadota</taxon>
        <taxon>Alphaproteobacteria</taxon>
        <taxon>Hyphomicrobiales</taxon>
        <taxon>Rhizobiaceae</taxon>
        <taxon>Sinorhizobium/Ensifer group</taxon>
        <taxon>Sinorhizobium</taxon>
    </lineage>
</organism>
<dbReference type="CDD" id="cd01392">
    <property type="entry name" value="HTH_LacI"/>
    <property type="match status" value="1"/>
</dbReference>
<reference evidence="5" key="1">
    <citation type="submission" date="2023-08" db="EMBL/GenBank/DDBJ databases">
        <title>Complete genome sequence of Sinorhizobium chiapanecum ITTG S70 isolated from Acaciella angustissima nodules in Chiapas-Mexico.</title>
        <authorList>
            <person name="Rincon-Rosales R."/>
            <person name="Rogel M.A."/>
            <person name="Rincon-Medina C.I."/>
            <person name="Guerrero G."/>
            <person name="Manzano-Gomez L.A."/>
            <person name="Lopez-Lopez A."/>
            <person name="Rincon Molina F.A."/>
            <person name="Martinez-Romero E."/>
        </authorList>
    </citation>
    <scope>NUCLEOTIDE SEQUENCE</scope>
    <source>
        <strain evidence="5">ITTG S70</strain>
        <plasmid evidence="5">pSchITTGS70b</plasmid>
    </source>
</reference>
<dbReference type="InterPro" id="IPR000843">
    <property type="entry name" value="HTH_LacI"/>
</dbReference>
<dbReference type="EMBL" id="CP133150">
    <property type="protein sequence ID" value="WVT06190.1"/>
    <property type="molecule type" value="Genomic_DNA"/>
</dbReference>
<evidence type="ECO:0000256" key="1">
    <source>
        <dbReference type="ARBA" id="ARBA00023015"/>
    </source>
</evidence>
<dbReference type="CDD" id="cd01575">
    <property type="entry name" value="PBP1_GntR"/>
    <property type="match status" value="1"/>
</dbReference>
<dbReference type="RefSeq" id="WP_331375254.1">
    <property type="nucleotide sequence ID" value="NZ_CP133150.1"/>
</dbReference>
<dbReference type="SUPFAM" id="SSF47413">
    <property type="entry name" value="lambda repressor-like DNA-binding domains"/>
    <property type="match status" value="1"/>
</dbReference>
<dbReference type="PROSITE" id="PS50932">
    <property type="entry name" value="HTH_LACI_2"/>
    <property type="match status" value="1"/>
</dbReference>
<keyword evidence="5" id="KW-0614">Plasmid</keyword>
<dbReference type="InterPro" id="IPR028082">
    <property type="entry name" value="Peripla_BP_I"/>
</dbReference>
<dbReference type="InterPro" id="IPR010982">
    <property type="entry name" value="Lambda_DNA-bd_dom_sf"/>
</dbReference>
<protein>
    <submittedName>
        <fullName evidence="5">LacI family DNA-binding transcriptional regulator</fullName>
    </submittedName>
</protein>
<dbReference type="SUPFAM" id="SSF53822">
    <property type="entry name" value="Periplasmic binding protein-like I"/>
    <property type="match status" value="1"/>
</dbReference>
<dbReference type="Gene3D" id="3.40.50.2300">
    <property type="match status" value="2"/>
</dbReference>
<dbReference type="PROSITE" id="PS00356">
    <property type="entry name" value="HTH_LACI_1"/>
    <property type="match status" value="1"/>
</dbReference>
<dbReference type="InterPro" id="IPR046335">
    <property type="entry name" value="LacI/GalR-like_sensor"/>
</dbReference>
<dbReference type="SMART" id="SM00354">
    <property type="entry name" value="HTH_LACI"/>
    <property type="match status" value="1"/>
</dbReference>
<evidence type="ECO:0000259" key="4">
    <source>
        <dbReference type="PROSITE" id="PS50932"/>
    </source>
</evidence>
<geneLocation type="plasmid" evidence="5 6">
    <name>pSchITTGS70b</name>
</geneLocation>
<dbReference type="Gene3D" id="1.10.260.40">
    <property type="entry name" value="lambda repressor-like DNA-binding domains"/>
    <property type="match status" value="1"/>
</dbReference>
<dbReference type="Pfam" id="PF13377">
    <property type="entry name" value="Peripla_BP_3"/>
    <property type="match status" value="1"/>
</dbReference>
<dbReference type="GO" id="GO:0003677">
    <property type="term" value="F:DNA binding"/>
    <property type="evidence" value="ECO:0007669"/>
    <property type="project" value="UniProtKB-KW"/>
</dbReference>
<dbReference type="Proteomes" id="UP001432360">
    <property type="component" value="Plasmid pSchITTGS70b"/>
</dbReference>
<name>A0ABZ2BIX5_9HYPH</name>
<evidence type="ECO:0000256" key="3">
    <source>
        <dbReference type="ARBA" id="ARBA00023163"/>
    </source>
</evidence>
<evidence type="ECO:0000313" key="5">
    <source>
        <dbReference type="EMBL" id="WVT06190.1"/>
    </source>
</evidence>
<feature type="domain" description="HTH lacI-type" evidence="4">
    <location>
        <begin position="12"/>
        <end position="66"/>
    </location>
</feature>
<dbReference type="PANTHER" id="PTHR30146:SF33">
    <property type="entry name" value="TRANSCRIPTIONAL REGULATOR"/>
    <property type="match status" value="1"/>
</dbReference>
<dbReference type="PANTHER" id="PTHR30146">
    <property type="entry name" value="LACI-RELATED TRANSCRIPTIONAL REPRESSOR"/>
    <property type="match status" value="1"/>
</dbReference>
<keyword evidence="1" id="KW-0805">Transcription regulation</keyword>
<evidence type="ECO:0000256" key="2">
    <source>
        <dbReference type="ARBA" id="ARBA00023125"/>
    </source>
</evidence>
<evidence type="ECO:0000313" key="6">
    <source>
        <dbReference type="Proteomes" id="UP001432360"/>
    </source>
</evidence>
<dbReference type="Pfam" id="PF00356">
    <property type="entry name" value="LacI"/>
    <property type="match status" value="1"/>
</dbReference>
<keyword evidence="6" id="KW-1185">Reference proteome</keyword>
<keyword evidence="2 5" id="KW-0238">DNA-binding</keyword>